<evidence type="ECO:0000313" key="2">
    <source>
        <dbReference type="EMBL" id="QLK24316.1"/>
    </source>
</evidence>
<reference evidence="2 3" key="1">
    <citation type="submission" date="2020-07" db="EMBL/GenBank/DDBJ databases">
        <title>Natrinema (YPL30) sp. nov. and Haloterrigena xxxxxx (YPL8) sp. nov., isolated from a salt mine.</title>
        <authorList>
            <person name="Cui H."/>
        </authorList>
    </citation>
    <scope>NUCLEOTIDE SEQUENCE [LARGE SCALE GENOMIC DNA]</scope>
    <source>
        <strain evidence="2 3">YPL13</strain>
    </source>
</reference>
<proteinExistence type="predicted"/>
<gene>
    <name evidence="2" type="ORF">HYG81_06820</name>
</gene>
<feature type="transmembrane region" description="Helical" evidence="1">
    <location>
        <begin position="50"/>
        <end position="66"/>
    </location>
</feature>
<keyword evidence="3" id="KW-1185">Reference proteome</keyword>
<organism evidence="2 3">
    <name type="scientific">Natrinema zhouii</name>
    <dbReference type="NCBI Taxonomy" id="1710539"/>
    <lineage>
        <taxon>Archaea</taxon>
        <taxon>Methanobacteriati</taxon>
        <taxon>Methanobacteriota</taxon>
        <taxon>Stenosarchaea group</taxon>
        <taxon>Halobacteria</taxon>
        <taxon>Halobacteriales</taxon>
        <taxon>Natrialbaceae</taxon>
        <taxon>Natrinema</taxon>
    </lineage>
</organism>
<evidence type="ECO:0000313" key="3">
    <source>
        <dbReference type="Proteomes" id="UP000510869"/>
    </source>
</evidence>
<protein>
    <submittedName>
        <fullName evidence="2">Uncharacterized protein</fullName>
    </submittedName>
</protein>
<dbReference type="AlphaFoldDB" id="A0A7D6CML5"/>
<feature type="transmembrane region" description="Helical" evidence="1">
    <location>
        <begin position="28"/>
        <end position="44"/>
    </location>
</feature>
<name>A0A7D6CML5_9EURY</name>
<keyword evidence="1" id="KW-1133">Transmembrane helix</keyword>
<dbReference type="EMBL" id="CP059154">
    <property type="protein sequence ID" value="QLK24316.1"/>
    <property type="molecule type" value="Genomic_DNA"/>
</dbReference>
<accession>A0A7D6CML5</accession>
<dbReference type="Proteomes" id="UP000510869">
    <property type="component" value="Chromosome"/>
</dbReference>
<keyword evidence="1" id="KW-0472">Membrane</keyword>
<keyword evidence="1" id="KW-0812">Transmembrane</keyword>
<evidence type="ECO:0000256" key="1">
    <source>
        <dbReference type="SAM" id="Phobius"/>
    </source>
</evidence>
<sequence length="67" mass="7015">MLDRARGQSAEPTRNETGSWFDRARAKYGLGALLVAAGVVLFVFPEPITSTAGLALIAVGAIIWLAG</sequence>